<dbReference type="EMBL" id="VDDB01000020">
    <property type="protein sequence ID" value="TNB91367.1"/>
    <property type="molecule type" value="Genomic_DNA"/>
</dbReference>
<evidence type="ECO:0000313" key="2">
    <source>
        <dbReference type="Proteomes" id="UP000306272"/>
    </source>
</evidence>
<dbReference type="RefSeq" id="WP_139055759.1">
    <property type="nucleotide sequence ID" value="NZ_VDDB01000020.1"/>
</dbReference>
<keyword evidence="2" id="KW-1185">Reference proteome</keyword>
<evidence type="ECO:0000313" key="1">
    <source>
        <dbReference type="EMBL" id="TNB91367.1"/>
    </source>
</evidence>
<sequence>MSLQTDFHIRPLILQRPEEVIGKVIGAPVHHCHRALQEKSDGFEGCCAAIWVAICGNHFHW</sequence>
<reference evidence="1" key="1">
    <citation type="submission" date="2019-06" db="EMBL/GenBank/DDBJ databases">
        <title>Pseudomonas-derived Butenolides : (Bio)synthesis of Styrolides.</title>
        <authorList>
            <person name="Klapper M."/>
            <person name="Chowdhury S."/>
            <person name="Stallforth P."/>
        </authorList>
    </citation>
    <scope>NUCLEOTIDE SEQUENCE [LARGE SCALE GENOMIC DNA]</scope>
    <source>
        <strain evidence="1">EC-S101</strain>
    </source>
</reference>
<accession>A0A5C4KQM1</accession>
<protein>
    <submittedName>
        <fullName evidence="1">Uncharacterized protein</fullName>
    </submittedName>
</protein>
<gene>
    <name evidence="1" type="ORF">FHG55_26470</name>
</gene>
<dbReference type="AlphaFoldDB" id="A0A5C4KQM1"/>
<proteinExistence type="predicted"/>
<name>A0A5C4KQM1_PSEJE</name>
<comment type="caution">
    <text evidence="1">The sequence shown here is derived from an EMBL/GenBank/DDBJ whole genome shotgun (WGS) entry which is preliminary data.</text>
</comment>
<organism evidence="1 2">
    <name type="scientific">Pseudomonas jessenii</name>
    <dbReference type="NCBI Taxonomy" id="77298"/>
    <lineage>
        <taxon>Bacteria</taxon>
        <taxon>Pseudomonadati</taxon>
        <taxon>Pseudomonadota</taxon>
        <taxon>Gammaproteobacteria</taxon>
        <taxon>Pseudomonadales</taxon>
        <taxon>Pseudomonadaceae</taxon>
        <taxon>Pseudomonas</taxon>
    </lineage>
</organism>
<dbReference type="Proteomes" id="UP000306272">
    <property type="component" value="Unassembled WGS sequence"/>
</dbReference>